<keyword evidence="1" id="KW-0812">Transmembrane</keyword>
<feature type="transmembrane region" description="Helical" evidence="1">
    <location>
        <begin position="102"/>
        <end position="124"/>
    </location>
</feature>
<proteinExistence type="predicted"/>
<gene>
    <name evidence="2" type="primary">AIM43</name>
    <name evidence="2" type="ORF">C6P45_003527</name>
</gene>
<evidence type="ECO:0000256" key="1">
    <source>
        <dbReference type="SAM" id="Phobius"/>
    </source>
</evidence>
<comment type="caution">
    <text evidence="2">The sequence shown here is derived from an EMBL/GenBank/DDBJ whole genome shotgun (WGS) entry which is preliminary data.</text>
</comment>
<reference evidence="2 3" key="1">
    <citation type="submission" date="2020-11" db="EMBL/GenBank/DDBJ databases">
        <title>Kefir isolates.</title>
        <authorList>
            <person name="Marcisauskas S."/>
            <person name="Kim Y."/>
            <person name="Blasche S."/>
        </authorList>
    </citation>
    <scope>NUCLEOTIDE SEQUENCE [LARGE SCALE GENOMIC DNA]</scope>
    <source>
        <strain evidence="2 3">OG2</strain>
    </source>
</reference>
<keyword evidence="3" id="KW-1185">Reference proteome</keyword>
<accession>A0A9P6WBM4</accession>
<dbReference type="Proteomes" id="UP000750334">
    <property type="component" value="Unassembled WGS sequence"/>
</dbReference>
<keyword evidence="1" id="KW-1133">Transmembrane helix</keyword>
<organism evidence="2 3">
    <name type="scientific">Maudiozyma exigua</name>
    <name type="common">Yeast</name>
    <name type="synonym">Kazachstania exigua</name>
    <dbReference type="NCBI Taxonomy" id="34358"/>
    <lineage>
        <taxon>Eukaryota</taxon>
        <taxon>Fungi</taxon>
        <taxon>Dikarya</taxon>
        <taxon>Ascomycota</taxon>
        <taxon>Saccharomycotina</taxon>
        <taxon>Saccharomycetes</taxon>
        <taxon>Saccharomycetales</taxon>
        <taxon>Saccharomycetaceae</taxon>
        <taxon>Maudiozyma</taxon>
    </lineage>
</organism>
<dbReference type="EMBL" id="PUHR01000037">
    <property type="protein sequence ID" value="KAG0669622.1"/>
    <property type="molecule type" value="Genomic_DNA"/>
</dbReference>
<name>A0A9P6WBM4_MAUEX</name>
<protein>
    <submittedName>
        <fullName evidence="2">Mitochondrial protein FMP14</fullName>
    </submittedName>
</protein>
<dbReference type="AlphaFoldDB" id="A0A9P6WBM4"/>
<evidence type="ECO:0000313" key="3">
    <source>
        <dbReference type="Proteomes" id="UP000750334"/>
    </source>
</evidence>
<keyword evidence="1" id="KW-0472">Membrane</keyword>
<evidence type="ECO:0000313" key="2">
    <source>
        <dbReference type="EMBL" id="KAG0669622.1"/>
    </source>
</evidence>
<sequence length="177" mass="20796">MNMLSARLSNQIRRISVNVLKHGHIRCYTTTHLNKDITSLEDLAKLKSLDDVDPVLVQKLINEKTSELNLKNQIQRLRILQEERENSTGSGRPVKLGDFKRAGIMFLLMSSSVYLCWQLLWWNLAYDDKEIEMLDTVNILEKKLREKIKDNKIVDEPKSQNNIQASVNKKPWYSKWW</sequence>
<dbReference type="OrthoDB" id="4082954at2759"/>